<dbReference type="SUPFAM" id="SSF89796">
    <property type="entry name" value="CoA-transferase family III (CaiB/BaiF)"/>
    <property type="match status" value="1"/>
</dbReference>
<evidence type="ECO:0000313" key="1">
    <source>
        <dbReference type="EMBL" id="MDH2131629.1"/>
    </source>
</evidence>
<dbReference type="EMBL" id="JAOCKX010000012">
    <property type="protein sequence ID" value="MDH2131629.1"/>
    <property type="molecule type" value="Genomic_DNA"/>
</dbReference>
<protein>
    <submittedName>
        <fullName evidence="1">Uncharacterized protein</fullName>
    </submittedName>
</protein>
<dbReference type="Gene3D" id="3.40.50.10540">
    <property type="entry name" value="Crotonobetainyl-coa:carnitine coa-transferase, domain 1"/>
    <property type="match status" value="1"/>
</dbReference>
<proteinExistence type="predicted"/>
<accession>A0AA42WXH2</accession>
<dbReference type="RefSeq" id="WP_010339321.1">
    <property type="nucleotide sequence ID" value="NZ_CAIGKD010000001.1"/>
</dbReference>
<name>A0AA42WXH2_SPHYA</name>
<reference evidence="1" key="1">
    <citation type="submission" date="2022-09" db="EMBL/GenBank/DDBJ databases">
        <title>Intensive care unit water sources are persistently colonized with multi-drug resistant bacteria and are the site of extensive horizontal gene transfer of antibiotic resistance genes.</title>
        <authorList>
            <person name="Diorio-Toth L."/>
        </authorList>
    </citation>
    <scope>NUCLEOTIDE SEQUENCE</scope>
    <source>
        <strain evidence="1">GD03659</strain>
    </source>
</reference>
<evidence type="ECO:0000313" key="2">
    <source>
        <dbReference type="Proteomes" id="UP001162318"/>
    </source>
</evidence>
<gene>
    <name evidence="1" type="ORF">N5J77_10875</name>
</gene>
<organism evidence="1 2">
    <name type="scientific">Sphingobium yanoikuyae</name>
    <name type="common">Sphingomonas yanoikuyae</name>
    <dbReference type="NCBI Taxonomy" id="13690"/>
    <lineage>
        <taxon>Bacteria</taxon>
        <taxon>Pseudomonadati</taxon>
        <taxon>Pseudomonadota</taxon>
        <taxon>Alphaproteobacteria</taxon>
        <taxon>Sphingomonadales</taxon>
        <taxon>Sphingomonadaceae</taxon>
        <taxon>Sphingobium</taxon>
    </lineage>
</organism>
<comment type="caution">
    <text evidence="1">The sequence shown here is derived from an EMBL/GenBank/DDBJ whole genome shotgun (WGS) entry which is preliminary data.</text>
</comment>
<dbReference type="InterPro" id="IPR023606">
    <property type="entry name" value="CoA-Trfase_III_dom_1_sf"/>
</dbReference>
<sequence length="54" mass="5754">MRLNPAACNGSMASDASITRGAPLLGEHNHLVYGDILGLSDSEIDDLIACRVIW</sequence>
<dbReference type="AlphaFoldDB" id="A0AA42WXH2"/>
<dbReference type="Proteomes" id="UP001162318">
    <property type="component" value="Unassembled WGS sequence"/>
</dbReference>